<dbReference type="Pfam" id="PF00391">
    <property type="entry name" value="PEP-utilizers"/>
    <property type="match status" value="1"/>
</dbReference>
<feature type="binding site" evidence="20">
    <location>
        <position position="455"/>
    </location>
    <ligand>
        <name>Mg(2+)</name>
        <dbReference type="ChEBI" id="CHEBI:18420"/>
    </ligand>
</feature>
<sequence length="568" mass="62356">MSTRTLRGIGASPGISIGPAHHYMGHKLIISRRENANPQVEKERLEAALLQGKQEIHELALQAQGSVGAREAEIFEAHEMFLSDPDLLEHVHEMIEQQINADYSWQEATKQYAAQMRAIEDPYLSARATDLEDVAQRILRILQGEQEQKPHITEPVILIAPDLTPSETVTFDSQKIRAFCIAEGGPTSHVAILAKALGIPAVTGLGQAIDQLREGAQVIVDGTAGEIFLDPDTATLTDYEQRAQTLARTNKDAFASAQQPARTADDHLIEVGANVGAPEQVEEALRQGADSIGLLRTEFLFLERDSAPSEQEQYTIYRDIFQAMQQRPVVIRTFDIGGDKPAPYLEMAKEMNPFLGIRGARLALKHPPLFQSQLCALLRAGEGHRLRIMFPMVSTREEIKALQEQVKQAQATLEARKASYAREVEIGIMIEVPSAALMSDVLAPLVDFFSIGTNDLTQYVLASDRTNATVAYLADALHPAVLRLIRMVSDAAHAHGKWVGLCGELAGNPLATPVLLGLGLDEFSMTPGTIPLVKQRLRHYSTTQARDIALHALDLHDANEVHAYLASL</sequence>
<evidence type="ECO:0000256" key="19">
    <source>
        <dbReference type="PIRSR" id="PIRSR000732-2"/>
    </source>
</evidence>
<dbReference type="EC" id="2.7.3.9" evidence="6 17"/>
<keyword evidence="12 17" id="KW-0598">Phosphotransferase system</keyword>
<evidence type="ECO:0000256" key="1">
    <source>
        <dbReference type="ARBA" id="ARBA00000683"/>
    </source>
</evidence>
<feature type="domain" description="Phosphotransferase system enzyme I N-terminal" evidence="24">
    <location>
        <begin position="7"/>
        <end position="127"/>
    </location>
</feature>
<protein>
    <recommendedName>
        <fullName evidence="7 17">Phosphoenolpyruvate-protein phosphotransferase</fullName>
        <ecNumber evidence="6 17">2.7.3.9</ecNumber>
    </recommendedName>
    <alternativeName>
        <fullName evidence="16 17">Phosphotransferase system, enzyme I</fullName>
    </alternativeName>
</protein>
<feature type="binding site" evidence="20">
    <location>
        <position position="431"/>
    </location>
    <ligand>
        <name>Mg(2+)</name>
        <dbReference type="ChEBI" id="CHEBI:18420"/>
    </ligand>
</feature>
<dbReference type="PIRSF" id="PIRSF000732">
    <property type="entry name" value="PTS_enzyme_I"/>
    <property type="match status" value="1"/>
</dbReference>
<dbReference type="EMBL" id="BNJF01000001">
    <property type="protein sequence ID" value="GHO42752.1"/>
    <property type="molecule type" value="Genomic_DNA"/>
</dbReference>
<evidence type="ECO:0000256" key="12">
    <source>
        <dbReference type="ARBA" id="ARBA00022683"/>
    </source>
</evidence>
<comment type="cofactor">
    <cofactor evidence="2 17 20">
        <name>Mg(2+)</name>
        <dbReference type="ChEBI" id="CHEBI:18420"/>
    </cofactor>
</comment>
<organism evidence="25 26">
    <name type="scientific">Ktedonospora formicarum</name>
    <dbReference type="NCBI Taxonomy" id="2778364"/>
    <lineage>
        <taxon>Bacteria</taxon>
        <taxon>Bacillati</taxon>
        <taxon>Chloroflexota</taxon>
        <taxon>Ktedonobacteria</taxon>
        <taxon>Ktedonobacterales</taxon>
        <taxon>Ktedonobacteraceae</taxon>
        <taxon>Ktedonospora</taxon>
    </lineage>
</organism>
<keyword evidence="13 17" id="KW-0479">Metal-binding</keyword>
<evidence type="ECO:0000256" key="11">
    <source>
        <dbReference type="ARBA" id="ARBA00022679"/>
    </source>
</evidence>
<feature type="domain" description="PEP-utilising enzyme mobile" evidence="22">
    <location>
        <begin position="153"/>
        <end position="225"/>
    </location>
</feature>
<keyword evidence="15 17" id="KW-0460">Magnesium</keyword>
<evidence type="ECO:0000256" key="17">
    <source>
        <dbReference type="PIRNR" id="PIRNR000732"/>
    </source>
</evidence>
<dbReference type="InterPro" id="IPR006318">
    <property type="entry name" value="PTS_EI-like"/>
</dbReference>
<dbReference type="PANTHER" id="PTHR46244:SF3">
    <property type="entry name" value="PHOSPHOENOLPYRUVATE-PROTEIN PHOSPHOTRANSFERASE"/>
    <property type="match status" value="1"/>
</dbReference>
<evidence type="ECO:0000256" key="14">
    <source>
        <dbReference type="ARBA" id="ARBA00022777"/>
    </source>
</evidence>
<evidence type="ECO:0000313" key="25">
    <source>
        <dbReference type="EMBL" id="GHO42752.1"/>
    </source>
</evidence>
<dbReference type="InterPro" id="IPR023151">
    <property type="entry name" value="PEP_util_CS"/>
</dbReference>
<keyword evidence="8 17" id="KW-0813">Transport</keyword>
<dbReference type="PRINTS" id="PR01736">
    <property type="entry name" value="PHPHTRNFRASE"/>
</dbReference>
<dbReference type="InterPro" id="IPR050499">
    <property type="entry name" value="PEP-utilizing_PTS_enzyme"/>
</dbReference>
<gene>
    <name evidence="25" type="ORF">KSX_09150</name>
</gene>
<evidence type="ECO:0000259" key="23">
    <source>
        <dbReference type="Pfam" id="PF02896"/>
    </source>
</evidence>
<proteinExistence type="inferred from homology"/>
<dbReference type="GO" id="GO:0016301">
    <property type="term" value="F:kinase activity"/>
    <property type="evidence" value="ECO:0007669"/>
    <property type="project" value="UniProtKB-KW"/>
</dbReference>
<dbReference type="InterPro" id="IPR000121">
    <property type="entry name" value="PEP_util_C"/>
</dbReference>
<dbReference type="Proteomes" id="UP000612362">
    <property type="component" value="Unassembled WGS sequence"/>
</dbReference>
<feature type="binding site" evidence="19">
    <location>
        <position position="465"/>
    </location>
    <ligand>
        <name>phosphoenolpyruvate</name>
        <dbReference type="ChEBI" id="CHEBI:58702"/>
    </ligand>
</feature>
<evidence type="ECO:0000256" key="3">
    <source>
        <dbReference type="ARBA" id="ARBA00002728"/>
    </source>
</evidence>
<dbReference type="InterPro" id="IPR008731">
    <property type="entry name" value="PTS_EIN"/>
</dbReference>
<dbReference type="InterPro" id="IPR015813">
    <property type="entry name" value="Pyrv/PenolPyrv_kinase-like_dom"/>
</dbReference>
<dbReference type="Pfam" id="PF02896">
    <property type="entry name" value="PEP-utilizers_C"/>
    <property type="match status" value="1"/>
</dbReference>
<dbReference type="InterPro" id="IPR008279">
    <property type="entry name" value="PEP-util_enz_mobile_dom"/>
</dbReference>
<dbReference type="NCBIfam" id="TIGR01417">
    <property type="entry name" value="PTS_I_fam"/>
    <property type="match status" value="1"/>
</dbReference>
<feature type="binding site" evidence="19">
    <location>
        <position position="296"/>
    </location>
    <ligand>
        <name>phosphoenolpyruvate</name>
        <dbReference type="ChEBI" id="CHEBI:58702"/>
    </ligand>
</feature>
<feature type="coiled-coil region" evidence="21">
    <location>
        <begin position="392"/>
        <end position="419"/>
    </location>
</feature>
<dbReference type="Gene3D" id="3.20.20.60">
    <property type="entry name" value="Phosphoenolpyruvate-binding domains"/>
    <property type="match status" value="1"/>
</dbReference>
<dbReference type="GO" id="GO:0005737">
    <property type="term" value="C:cytoplasm"/>
    <property type="evidence" value="ECO:0007669"/>
    <property type="project" value="UniProtKB-SubCell"/>
</dbReference>
<dbReference type="InterPro" id="IPR036637">
    <property type="entry name" value="Phosphohistidine_dom_sf"/>
</dbReference>
<dbReference type="SUPFAM" id="SSF51621">
    <property type="entry name" value="Phosphoenolpyruvate/pyruvate domain"/>
    <property type="match status" value="1"/>
</dbReference>
<feature type="active site" description="Tele-phosphohistidine intermediate" evidence="18">
    <location>
        <position position="189"/>
    </location>
</feature>
<dbReference type="AlphaFoldDB" id="A0A8J3HRU5"/>
<comment type="subcellular location">
    <subcellularLocation>
        <location evidence="4 17">Cytoplasm</location>
    </subcellularLocation>
</comment>
<feature type="domain" description="PEP-utilising enzyme C-terminal" evidence="23">
    <location>
        <begin position="256"/>
        <end position="540"/>
    </location>
</feature>
<evidence type="ECO:0000259" key="22">
    <source>
        <dbReference type="Pfam" id="PF00391"/>
    </source>
</evidence>
<dbReference type="SUPFAM" id="SSF47831">
    <property type="entry name" value="Enzyme I of the PEP:sugar phosphotransferase system HPr-binding (sub)domain"/>
    <property type="match status" value="1"/>
</dbReference>
<evidence type="ECO:0000256" key="8">
    <source>
        <dbReference type="ARBA" id="ARBA00022448"/>
    </source>
</evidence>
<comment type="catalytic activity">
    <reaction evidence="1 17">
        <text>L-histidyl-[protein] + phosphoenolpyruvate = N(pros)-phospho-L-histidyl-[protein] + pyruvate</text>
        <dbReference type="Rhea" id="RHEA:23880"/>
        <dbReference type="Rhea" id="RHEA-COMP:9745"/>
        <dbReference type="Rhea" id="RHEA-COMP:9746"/>
        <dbReference type="ChEBI" id="CHEBI:15361"/>
        <dbReference type="ChEBI" id="CHEBI:29979"/>
        <dbReference type="ChEBI" id="CHEBI:58702"/>
        <dbReference type="ChEBI" id="CHEBI:64837"/>
        <dbReference type="EC" id="2.7.3.9"/>
    </reaction>
</comment>
<dbReference type="InterPro" id="IPR024692">
    <property type="entry name" value="PTS_EI"/>
</dbReference>
<feature type="binding site" evidence="19">
    <location>
        <position position="332"/>
    </location>
    <ligand>
        <name>phosphoenolpyruvate</name>
        <dbReference type="ChEBI" id="CHEBI:58702"/>
    </ligand>
</feature>
<dbReference type="PANTHER" id="PTHR46244">
    <property type="entry name" value="PHOSPHOENOLPYRUVATE-PROTEIN PHOSPHOTRANSFERASE"/>
    <property type="match status" value="1"/>
</dbReference>
<evidence type="ECO:0000256" key="9">
    <source>
        <dbReference type="ARBA" id="ARBA00022490"/>
    </source>
</evidence>
<evidence type="ECO:0000313" key="26">
    <source>
        <dbReference type="Proteomes" id="UP000612362"/>
    </source>
</evidence>
<evidence type="ECO:0000256" key="21">
    <source>
        <dbReference type="SAM" id="Coils"/>
    </source>
</evidence>
<dbReference type="GO" id="GO:0009401">
    <property type="term" value="P:phosphoenolpyruvate-dependent sugar phosphotransferase system"/>
    <property type="evidence" value="ECO:0007669"/>
    <property type="project" value="UniProtKB-KW"/>
</dbReference>
<dbReference type="PROSITE" id="PS00742">
    <property type="entry name" value="PEP_ENZYMES_2"/>
    <property type="match status" value="1"/>
</dbReference>
<keyword evidence="14 17" id="KW-0418">Kinase</keyword>
<evidence type="ECO:0000256" key="2">
    <source>
        <dbReference type="ARBA" id="ARBA00001946"/>
    </source>
</evidence>
<evidence type="ECO:0000256" key="18">
    <source>
        <dbReference type="PIRSR" id="PIRSR000732-1"/>
    </source>
</evidence>
<dbReference type="GO" id="GO:0008965">
    <property type="term" value="F:phosphoenolpyruvate-protein phosphotransferase activity"/>
    <property type="evidence" value="ECO:0007669"/>
    <property type="project" value="UniProtKB-EC"/>
</dbReference>
<dbReference type="SUPFAM" id="SSF52009">
    <property type="entry name" value="Phosphohistidine domain"/>
    <property type="match status" value="1"/>
</dbReference>
<comment type="similarity">
    <text evidence="5 17">Belongs to the PEP-utilizing enzyme family.</text>
</comment>
<evidence type="ECO:0000256" key="16">
    <source>
        <dbReference type="ARBA" id="ARBA00033235"/>
    </source>
</evidence>
<evidence type="ECO:0000256" key="13">
    <source>
        <dbReference type="ARBA" id="ARBA00022723"/>
    </source>
</evidence>
<keyword evidence="11 17" id="KW-0808">Transferase</keyword>
<keyword evidence="9 17" id="KW-0963">Cytoplasm</keyword>
<evidence type="ECO:0000256" key="6">
    <source>
        <dbReference type="ARBA" id="ARBA00012232"/>
    </source>
</evidence>
<keyword evidence="26" id="KW-1185">Reference proteome</keyword>
<dbReference type="Pfam" id="PF05524">
    <property type="entry name" value="PEP-utilisers_N"/>
    <property type="match status" value="1"/>
</dbReference>
<evidence type="ECO:0000256" key="10">
    <source>
        <dbReference type="ARBA" id="ARBA00022597"/>
    </source>
</evidence>
<accession>A0A8J3HRU5</accession>
<feature type="binding site" evidence="19">
    <location>
        <begin position="454"/>
        <end position="455"/>
    </location>
    <ligand>
        <name>phosphoenolpyruvate</name>
        <dbReference type="ChEBI" id="CHEBI:58702"/>
    </ligand>
</feature>
<dbReference type="InterPro" id="IPR036618">
    <property type="entry name" value="PtsI_HPr-bd_sf"/>
</dbReference>
<dbReference type="RefSeq" id="WP_220192259.1">
    <property type="nucleotide sequence ID" value="NZ_BNJF01000001.1"/>
</dbReference>
<evidence type="ECO:0000256" key="4">
    <source>
        <dbReference type="ARBA" id="ARBA00004496"/>
    </source>
</evidence>
<keyword evidence="10 17" id="KW-0762">Sugar transport</keyword>
<dbReference type="GO" id="GO:0046872">
    <property type="term" value="F:metal ion binding"/>
    <property type="evidence" value="ECO:0007669"/>
    <property type="project" value="UniProtKB-KW"/>
</dbReference>
<dbReference type="Gene3D" id="1.10.274.10">
    <property type="entry name" value="PtsI, HPr-binding domain"/>
    <property type="match status" value="1"/>
</dbReference>
<evidence type="ECO:0000256" key="20">
    <source>
        <dbReference type="PIRSR" id="PIRSR000732-3"/>
    </source>
</evidence>
<evidence type="ECO:0000256" key="7">
    <source>
        <dbReference type="ARBA" id="ARBA00016544"/>
    </source>
</evidence>
<dbReference type="InterPro" id="IPR040442">
    <property type="entry name" value="Pyrv_kinase-like_dom_sf"/>
</dbReference>
<name>A0A8J3HRU5_9CHLR</name>
<dbReference type="Gene3D" id="3.50.30.10">
    <property type="entry name" value="Phosphohistidine domain"/>
    <property type="match status" value="1"/>
</dbReference>
<evidence type="ECO:0000256" key="5">
    <source>
        <dbReference type="ARBA" id="ARBA00007837"/>
    </source>
</evidence>
<evidence type="ECO:0000256" key="15">
    <source>
        <dbReference type="ARBA" id="ARBA00022842"/>
    </source>
</evidence>
<comment type="caution">
    <text evidence="25">The sequence shown here is derived from an EMBL/GenBank/DDBJ whole genome shotgun (WGS) entry which is preliminary data.</text>
</comment>
<evidence type="ECO:0000259" key="24">
    <source>
        <dbReference type="Pfam" id="PF05524"/>
    </source>
</evidence>
<comment type="function">
    <text evidence="3 17">General (non sugar-specific) component of the phosphoenolpyruvate-dependent sugar phosphotransferase system (sugar PTS). This major carbohydrate active-transport system catalyzes the phosphorylation of incoming sugar substrates concomitantly with their translocation across the cell membrane. Enzyme I transfers the phosphoryl group from phosphoenolpyruvate (PEP) to the phosphoryl carrier protein (HPr).</text>
</comment>
<reference evidence="25" key="1">
    <citation type="submission" date="2020-10" db="EMBL/GenBank/DDBJ databases">
        <title>Taxonomic study of unclassified bacteria belonging to the class Ktedonobacteria.</title>
        <authorList>
            <person name="Yabe S."/>
            <person name="Wang C.M."/>
            <person name="Zheng Y."/>
            <person name="Sakai Y."/>
            <person name="Cavaletti L."/>
            <person name="Monciardini P."/>
            <person name="Donadio S."/>
        </authorList>
    </citation>
    <scope>NUCLEOTIDE SEQUENCE</scope>
    <source>
        <strain evidence="25">SOSP1-1</strain>
    </source>
</reference>
<feature type="active site" description="Proton donor" evidence="18">
    <location>
        <position position="502"/>
    </location>
</feature>
<keyword evidence="21" id="KW-0175">Coiled coil</keyword>